<evidence type="ECO:0000256" key="8">
    <source>
        <dbReference type="ARBA" id="ARBA00031615"/>
    </source>
</evidence>
<evidence type="ECO:0000256" key="4">
    <source>
        <dbReference type="ARBA" id="ARBA00022741"/>
    </source>
</evidence>
<feature type="domain" description="Tr-type G" evidence="10">
    <location>
        <begin position="1"/>
        <end position="169"/>
    </location>
</feature>
<dbReference type="SUPFAM" id="SSF50447">
    <property type="entry name" value="Translation proteins"/>
    <property type="match status" value="1"/>
</dbReference>
<dbReference type="InterPro" id="IPR050055">
    <property type="entry name" value="EF-Tu_GTPase"/>
</dbReference>
<dbReference type="GO" id="GO:0003924">
    <property type="term" value="F:GTPase activity"/>
    <property type="evidence" value="ECO:0007669"/>
    <property type="project" value="InterPro"/>
</dbReference>
<dbReference type="GO" id="GO:0001514">
    <property type="term" value="P:selenocysteine incorporation"/>
    <property type="evidence" value="ECO:0007669"/>
    <property type="project" value="InterPro"/>
</dbReference>
<evidence type="ECO:0000313" key="11">
    <source>
        <dbReference type="EMBL" id="XBY46411.1"/>
    </source>
</evidence>
<evidence type="ECO:0000256" key="7">
    <source>
        <dbReference type="ARBA" id="ARBA00025526"/>
    </source>
</evidence>
<evidence type="ECO:0000256" key="3">
    <source>
        <dbReference type="ARBA" id="ARBA00022490"/>
    </source>
</evidence>
<dbReference type="InterPro" id="IPR027417">
    <property type="entry name" value="P-loop_NTPase"/>
</dbReference>
<evidence type="ECO:0000259" key="10">
    <source>
        <dbReference type="PROSITE" id="PS51722"/>
    </source>
</evidence>
<feature type="compositionally biased region" description="Basic residues" evidence="9">
    <location>
        <begin position="384"/>
        <end position="394"/>
    </location>
</feature>
<dbReference type="Pfam" id="PF03144">
    <property type="entry name" value="GTP_EFTU_D2"/>
    <property type="match status" value="1"/>
</dbReference>
<dbReference type="SUPFAM" id="SSF52540">
    <property type="entry name" value="P-loop containing nucleoside triphosphate hydrolases"/>
    <property type="match status" value="1"/>
</dbReference>
<comment type="function">
    <text evidence="7">Translation factor necessary for the incorporation of selenocysteine into proteins. It probably replaces EF-Tu for the insertion of selenocysteine directed by the UGA codon. SelB binds GTP and GDP.</text>
</comment>
<keyword evidence="5" id="KW-0648">Protein biosynthesis</keyword>
<reference evidence="11" key="1">
    <citation type="submission" date="2024-06" db="EMBL/GenBank/DDBJ databases">
        <title>Methylostella associata gen. nov., sp. nov., a novel Ancalomicrobiaceae-affiliated facultatively methylotrophic bacteria that feed on methanotrophs of the genus Methylococcus.</title>
        <authorList>
            <person name="Saltykova V."/>
            <person name="Danilova O.V."/>
            <person name="Oshkin I.Y."/>
            <person name="Belova S.E."/>
            <person name="Pimenov N.V."/>
            <person name="Dedysh S.N."/>
        </authorList>
    </citation>
    <scope>NUCLEOTIDE SEQUENCE</scope>
    <source>
        <strain evidence="11">S20</strain>
    </source>
</reference>
<dbReference type="NCBIfam" id="TIGR00231">
    <property type="entry name" value="small_GTP"/>
    <property type="match status" value="1"/>
</dbReference>
<dbReference type="Gene3D" id="2.40.30.10">
    <property type="entry name" value="Translation factors"/>
    <property type="match status" value="1"/>
</dbReference>
<evidence type="ECO:0000256" key="1">
    <source>
        <dbReference type="ARBA" id="ARBA00004496"/>
    </source>
</evidence>
<organism evidence="11">
    <name type="scientific">Methyloraptor flagellatus</name>
    <dbReference type="NCBI Taxonomy" id="3162530"/>
    <lineage>
        <taxon>Bacteria</taxon>
        <taxon>Pseudomonadati</taxon>
        <taxon>Pseudomonadota</taxon>
        <taxon>Alphaproteobacteria</taxon>
        <taxon>Hyphomicrobiales</taxon>
        <taxon>Ancalomicrobiaceae</taxon>
        <taxon>Methyloraptor</taxon>
    </lineage>
</organism>
<dbReference type="EMBL" id="CP158568">
    <property type="protein sequence ID" value="XBY46411.1"/>
    <property type="molecule type" value="Genomic_DNA"/>
</dbReference>
<dbReference type="GO" id="GO:0003746">
    <property type="term" value="F:translation elongation factor activity"/>
    <property type="evidence" value="ECO:0007669"/>
    <property type="project" value="UniProtKB-KW"/>
</dbReference>
<dbReference type="PROSITE" id="PS51722">
    <property type="entry name" value="G_TR_2"/>
    <property type="match status" value="1"/>
</dbReference>
<dbReference type="CDD" id="cd03696">
    <property type="entry name" value="SelB_II"/>
    <property type="match status" value="1"/>
</dbReference>
<gene>
    <name evidence="11" type="primary">selB</name>
    <name evidence="11" type="ORF">ABS361_09450</name>
</gene>
<dbReference type="RefSeq" id="WP_407051507.1">
    <property type="nucleotide sequence ID" value="NZ_CP158568.1"/>
</dbReference>
<evidence type="ECO:0000256" key="9">
    <source>
        <dbReference type="SAM" id="MobiDB-lite"/>
    </source>
</evidence>
<proteinExistence type="predicted"/>
<dbReference type="KEGG" id="mflg:ABS361_09450"/>
<dbReference type="Pfam" id="PF00009">
    <property type="entry name" value="GTP_EFTU"/>
    <property type="match status" value="1"/>
</dbReference>
<dbReference type="AlphaFoldDB" id="A0AAU7XFQ3"/>
<feature type="region of interest" description="Disordered" evidence="9">
    <location>
        <begin position="304"/>
        <end position="326"/>
    </location>
</feature>
<evidence type="ECO:0000256" key="6">
    <source>
        <dbReference type="ARBA" id="ARBA00023134"/>
    </source>
</evidence>
<accession>A0AAU7XFQ3</accession>
<dbReference type="InterPro" id="IPR000795">
    <property type="entry name" value="T_Tr_GTP-bd_dom"/>
</dbReference>
<feature type="region of interest" description="Disordered" evidence="9">
    <location>
        <begin position="348"/>
        <end position="394"/>
    </location>
</feature>
<name>A0AAU7XFQ3_9HYPH</name>
<dbReference type="GO" id="GO:0005829">
    <property type="term" value="C:cytosol"/>
    <property type="evidence" value="ECO:0007669"/>
    <property type="project" value="TreeGrafter"/>
</dbReference>
<dbReference type="InterPro" id="IPR005225">
    <property type="entry name" value="Small_GTP-bd"/>
</dbReference>
<keyword evidence="11" id="KW-0251">Elongation factor</keyword>
<dbReference type="CDD" id="cd04171">
    <property type="entry name" value="SelB"/>
    <property type="match status" value="1"/>
</dbReference>
<evidence type="ECO:0000256" key="2">
    <source>
        <dbReference type="ARBA" id="ARBA00015953"/>
    </source>
</evidence>
<dbReference type="InterPro" id="IPR004535">
    <property type="entry name" value="Transl_elong_SelB"/>
</dbReference>
<sequence>MIVGTAGHIDHGKTSLVKALTGVDTDRLKEEKARGITIDLGFAYRQLADGSVMGFVDVPGHERFVPTMLAGAHGIDFVVLVIAADDGVMPQTREHLQVLDLLGLDRGLVALTKADLVDADTLVQRELEIAELLAGTSLAGAEVFPVSTVTDAGVADLLDRLEAEAGEDRARDAGRGFRLAVDRSFTLQGAGTVVTGTVLGGRVAVGDTAVLSPAGLTVRVRSIHAQNRKAETAVAGDRAALNLVAPGLSKDAIRRGDMILAPSLHAPTLRIDAELRVLPGEPSRSSNGCRFGCTMARSRSARGSCCSAMRRGPAKPPTSSSCSNGRSRRRLATASCCATSRRAATSAAAASSTCARPSGDGAPRSAPGSAMPGGRRTMAPRSPRCWRSRRASSI</sequence>
<dbReference type="GO" id="GO:0003723">
    <property type="term" value="F:RNA binding"/>
    <property type="evidence" value="ECO:0007669"/>
    <property type="project" value="InterPro"/>
</dbReference>
<dbReference type="GO" id="GO:0005525">
    <property type="term" value="F:GTP binding"/>
    <property type="evidence" value="ECO:0007669"/>
    <property type="project" value="UniProtKB-KW"/>
</dbReference>
<dbReference type="Gene3D" id="3.40.50.300">
    <property type="entry name" value="P-loop containing nucleotide triphosphate hydrolases"/>
    <property type="match status" value="1"/>
</dbReference>
<dbReference type="PRINTS" id="PR00315">
    <property type="entry name" value="ELONGATNFCT"/>
</dbReference>
<protein>
    <recommendedName>
        <fullName evidence="2">Selenocysteine-specific elongation factor</fullName>
    </recommendedName>
    <alternativeName>
        <fullName evidence="8">SelB translation factor</fullName>
    </alternativeName>
</protein>
<dbReference type="PANTHER" id="PTHR43721:SF22">
    <property type="entry name" value="ELONGATION FACTOR TU, MITOCHONDRIAL"/>
    <property type="match status" value="1"/>
</dbReference>
<keyword evidence="3" id="KW-0963">Cytoplasm</keyword>
<dbReference type="InterPro" id="IPR009000">
    <property type="entry name" value="Transl_B-barrel_sf"/>
</dbReference>
<keyword evidence="4" id="KW-0547">Nucleotide-binding</keyword>
<comment type="subcellular location">
    <subcellularLocation>
        <location evidence="1">Cytoplasm</location>
    </subcellularLocation>
</comment>
<dbReference type="InterPro" id="IPR004161">
    <property type="entry name" value="EFTu-like_2"/>
</dbReference>
<evidence type="ECO:0000256" key="5">
    <source>
        <dbReference type="ARBA" id="ARBA00022917"/>
    </source>
</evidence>
<dbReference type="PANTHER" id="PTHR43721">
    <property type="entry name" value="ELONGATION FACTOR TU-RELATED"/>
    <property type="match status" value="1"/>
</dbReference>
<dbReference type="NCBIfam" id="TIGR00475">
    <property type="entry name" value="selB"/>
    <property type="match status" value="1"/>
</dbReference>
<keyword evidence="6" id="KW-0342">GTP-binding</keyword>